<feature type="domain" description="SusD-like N-terminal" evidence="8">
    <location>
        <begin position="36"/>
        <end position="228"/>
    </location>
</feature>
<feature type="chain" id="PRO_5046367871" evidence="6">
    <location>
        <begin position="32"/>
        <end position="617"/>
    </location>
</feature>
<keyword evidence="3 6" id="KW-0732">Signal</keyword>
<dbReference type="SUPFAM" id="SSF48452">
    <property type="entry name" value="TPR-like"/>
    <property type="match status" value="1"/>
</dbReference>
<feature type="signal peptide" evidence="6">
    <location>
        <begin position="1"/>
        <end position="31"/>
    </location>
</feature>
<evidence type="ECO:0000256" key="2">
    <source>
        <dbReference type="ARBA" id="ARBA00006275"/>
    </source>
</evidence>
<keyword evidence="10" id="KW-1185">Reference proteome</keyword>
<dbReference type="EMBL" id="CP094326">
    <property type="protein sequence ID" value="UNY98772.1"/>
    <property type="molecule type" value="Genomic_DNA"/>
</dbReference>
<comment type="similarity">
    <text evidence="2">Belongs to the SusD family.</text>
</comment>
<dbReference type="Pfam" id="PF14322">
    <property type="entry name" value="SusD-like_3"/>
    <property type="match status" value="1"/>
</dbReference>
<dbReference type="Proteomes" id="UP000829476">
    <property type="component" value="Chromosome"/>
</dbReference>
<accession>A0ABY3YLR2</accession>
<reference evidence="9 10" key="1">
    <citation type="journal article" date="2018" name="Int. J. Syst. Evol. Microbiol.">
        <title>Zhouia spongiae sp. nov., isolated from a marine sponge.</title>
        <authorList>
            <person name="Zhuang L."/>
            <person name="Lin B."/>
            <person name="Qin F."/>
            <person name="Luo L."/>
        </authorList>
    </citation>
    <scope>NUCLEOTIDE SEQUENCE [LARGE SCALE GENOMIC DNA]</scope>
    <source>
        <strain evidence="9 10">HN-Y44</strain>
    </source>
</reference>
<dbReference type="RefSeq" id="WP_242937178.1">
    <property type="nucleotide sequence ID" value="NZ_CP094326.1"/>
</dbReference>
<sequence>MNIHNKNKKAIKKLRLLKTTLFILVVLIAASCDDDFLNELPQDKYTEQTAFRSYDNFKTYAWSLYDIFSAGSHLQRIQNSGSVYAGDVEANYLYRPNGRNRWAWQTVSVENAPGGWDYSYIRTVNVMLDNIDNSEMTESEKEHWRSVGLFFRSYHYMELLSRFGGVPWIEHVVNENQTDIIYGSRDSRDLVASNILRDLKYAEEHIKIAGDGNNTINQDCVRALLSRFGLREGTWRNYHGLQDGLTYLQEAERVSKMLIDKYPSVGNNFQHRWSTEDLSTYPGTILYKEYATNIIMQPFSRHERGGGQVVEMHARTLERYLCTDGKPIATSEVYDGDTTIYDEFRNRDLRLLYRVFPPYKVNRINGNNVDWEHTGNPQDREYIDLMNNLDVTGNRPFPVLSWQPFTIDRMPHIKGSANSLAPVSNYCGYYINMFYNVATNVTGGAAFSTTDSPIFHLEEVLLNYAETMFELGKFNQEVADITINKLRPRAGVTNMIVADISDAFDPNRDPEVPAVLWEIRRERMVELMGEGFGFDDIRRWKKADYFINQQPLGVRIPREGNPSSLKWVESGDDAGRCYRVDDVVQMGLGWQEHYYLYPVPLNQRTLNPNLEQNPLWE</sequence>
<evidence type="ECO:0000256" key="3">
    <source>
        <dbReference type="ARBA" id="ARBA00022729"/>
    </source>
</evidence>
<keyword evidence="4" id="KW-0472">Membrane</keyword>
<dbReference type="InterPro" id="IPR011990">
    <property type="entry name" value="TPR-like_helical_dom_sf"/>
</dbReference>
<dbReference type="PROSITE" id="PS51257">
    <property type="entry name" value="PROKAR_LIPOPROTEIN"/>
    <property type="match status" value="1"/>
</dbReference>
<organism evidence="9 10">
    <name type="scientific">Zhouia spongiae</name>
    <dbReference type="NCBI Taxonomy" id="2202721"/>
    <lineage>
        <taxon>Bacteria</taxon>
        <taxon>Pseudomonadati</taxon>
        <taxon>Bacteroidota</taxon>
        <taxon>Flavobacteriia</taxon>
        <taxon>Flavobacteriales</taxon>
        <taxon>Flavobacteriaceae</taxon>
        <taxon>Zhouia</taxon>
    </lineage>
</organism>
<name>A0ABY3YLR2_9FLAO</name>
<evidence type="ECO:0000256" key="6">
    <source>
        <dbReference type="SAM" id="SignalP"/>
    </source>
</evidence>
<dbReference type="InterPro" id="IPR012944">
    <property type="entry name" value="SusD_RagB_dom"/>
</dbReference>
<keyword evidence="5" id="KW-0998">Cell outer membrane</keyword>
<proteinExistence type="inferred from homology"/>
<evidence type="ECO:0000256" key="1">
    <source>
        <dbReference type="ARBA" id="ARBA00004442"/>
    </source>
</evidence>
<protein>
    <submittedName>
        <fullName evidence="9">RagB/SusD family nutrient uptake outer membrane protein</fullName>
    </submittedName>
</protein>
<dbReference type="InterPro" id="IPR033985">
    <property type="entry name" value="SusD-like_N"/>
</dbReference>
<dbReference type="Pfam" id="PF07980">
    <property type="entry name" value="SusD_RagB"/>
    <property type="match status" value="1"/>
</dbReference>
<evidence type="ECO:0000259" key="7">
    <source>
        <dbReference type="Pfam" id="PF07980"/>
    </source>
</evidence>
<evidence type="ECO:0000256" key="4">
    <source>
        <dbReference type="ARBA" id="ARBA00023136"/>
    </source>
</evidence>
<evidence type="ECO:0000256" key="5">
    <source>
        <dbReference type="ARBA" id="ARBA00023237"/>
    </source>
</evidence>
<dbReference type="Gene3D" id="1.25.40.390">
    <property type="match status" value="1"/>
</dbReference>
<comment type="subcellular location">
    <subcellularLocation>
        <location evidence="1">Cell outer membrane</location>
    </subcellularLocation>
</comment>
<evidence type="ECO:0000313" key="10">
    <source>
        <dbReference type="Proteomes" id="UP000829476"/>
    </source>
</evidence>
<evidence type="ECO:0000313" key="9">
    <source>
        <dbReference type="EMBL" id="UNY98772.1"/>
    </source>
</evidence>
<feature type="domain" description="RagB/SusD" evidence="7">
    <location>
        <begin position="301"/>
        <end position="616"/>
    </location>
</feature>
<gene>
    <name evidence="9" type="ORF">MQE36_00095</name>
</gene>
<evidence type="ECO:0000259" key="8">
    <source>
        <dbReference type="Pfam" id="PF14322"/>
    </source>
</evidence>